<gene>
    <name evidence="2" type="ORF">N7496_003940</name>
</gene>
<feature type="region of interest" description="Disordered" evidence="1">
    <location>
        <begin position="27"/>
        <end position="128"/>
    </location>
</feature>
<dbReference type="Pfam" id="PF10685">
    <property type="entry name" value="KGG"/>
    <property type="match status" value="1"/>
</dbReference>
<feature type="compositionally biased region" description="Basic and acidic residues" evidence="1">
    <location>
        <begin position="41"/>
        <end position="51"/>
    </location>
</feature>
<comment type="caution">
    <text evidence="2">The sequence shown here is derived from an EMBL/GenBank/DDBJ whole genome shotgun (WGS) entry which is preliminary data.</text>
</comment>
<evidence type="ECO:0000313" key="3">
    <source>
        <dbReference type="Proteomes" id="UP001147782"/>
    </source>
</evidence>
<dbReference type="GeneID" id="81436048"/>
<evidence type="ECO:0000313" key="2">
    <source>
        <dbReference type="EMBL" id="KAJ5381512.1"/>
    </source>
</evidence>
<keyword evidence="3" id="KW-1185">Reference proteome</keyword>
<accession>A0A9W9SNG5</accession>
<proteinExistence type="predicted"/>
<dbReference type="EMBL" id="JAPZBS010000002">
    <property type="protein sequence ID" value="KAJ5381512.1"/>
    <property type="molecule type" value="Genomic_DNA"/>
</dbReference>
<feature type="compositionally biased region" description="Polar residues" evidence="1">
    <location>
        <begin position="97"/>
        <end position="106"/>
    </location>
</feature>
<dbReference type="RefSeq" id="XP_056559083.1">
    <property type="nucleotide sequence ID" value="XM_056696871.1"/>
</dbReference>
<protein>
    <recommendedName>
        <fullName evidence="4">Conidiation-specific protein Con-10</fullName>
    </recommendedName>
</protein>
<dbReference type="Proteomes" id="UP001147782">
    <property type="component" value="Unassembled WGS sequence"/>
</dbReference>
<sequence length="128" mass="14048">MLYPALRVAPRLQSRRIAVWHRCGVATATPKHPNPGNFANRPREEMSEIGHRGGKKGGKARGVGGFHDMDPEKQHAIASRGGRATRKAARELAEAATQGQKRQTGLGTLGRRTHEPPVVPPTYEEWQS</sequence>
<organism evidence="2 3">
    <name type="scientific">Penicillium cataractarum</name>
    <dbReference type="NCBI Taxonomy" id="2100454"/>
    <lineage>
        <taxon>Eukaryota</taxon>
        <taxon>Fungi</taxon>
        <taxon>Dikarya</taxon>
        <taxon>Ascomycota</taxon>
        <taxon>Pezizomycotina</taxon>
        <taxon>Eurotiomycetes</taxon>
        <taxon>Eurotiomycetidae</taxon>
        <taxon>Eurotiales</taxon>
        <taxon>Aspergillaceae</taxon>
        <taxon>Penicillium</taxon>
    </lineage>
</organism>
<reference evidence="2" key="1">
    <citation type="submission" date="2022-11" db="EMBL/GenBank/DDBJ databases">
        <authorList>
            <person name="Petersen C."/>
        </authorList>
    </citation>
    <scope>NUCLEOTIDE SEQUENCE</scope>
    <source>
        <strain evidence="2">IBT 29864</strain>
    </source>
</reference>
<evidence type="ECO:0008006" key="4">
    <source>
        <dbReference type="Google" id="ProtNLM"/>
    </source>
</evidence>
<dbReference type="OrthoDB" id="2137750at2759"/>
<dbReference type="InterPro" id="IPR019626">
    <property type="entry name" value="Stress-induced_KGG_rpt"/>
</dbReference>
<evidence type="ECO:0000256" key="1">
    <source>
        <dbReference type="SAM" id="MobiDB-lite"/>
    </source>
</evidence>
<name>A0A9W9SNG5_9EURO</name>
<reference evidence="2" key="2">
    <citation type="journal article" date="2023" name="IMA Fungus">
        <title>Comparative genomic study of the Penicillium genus elucidates a diverse pangenome and 15 lateral gene transfer events.</title>
        <authorList>
            <person name="Petersen C."/>
            <person name="Sorensen T."/>
            <person name="Nielsen M.R."/>
            <person name="Sondergaard T.E."/>
            <person name="Sorensen J.L."/>
            <person name="Fitzpatrick D.A."/>
            <person name="Frisvad J.C."/>
            <person name="Nielsen K.L."/>
        </authorList>
    </citation>
    <scope>NUCLEOTIDE SEQUENCE</scope>
    <source>
        <strain evidence="2">IBT 29864</strain>
    </source>
</reference>
<dbReference type="AlphaFoldDB" id="A0A9W9SNG5"/>